<proteinExistence type="predicted"/>
<evidence type="ECO:0000313" key="2">
    <source>
        <dbReference type="Proteomes" id="UP000037747"/>
    </source>
</evidence>
<protein>
    <submittedName>
        <fullName evidence="1">Uncharacterized protein</fullName>
    </submittedName>
</protein>
<reference evidence="1 2" key="1">
    <citation type="submission" date="2015-08" db="EMBL/GenBank/DDBJ databases">
        <title>Genomes of Isolates from Cabo Rojo, PR.</title>
        <authorList>
            <person name="Sanchez-Nieves R.L."/>
            <person name="Montalvo-Rodriguez R."/>
        </authorList>
    </citation>
    <scope>NUCLEOTIDE SEQUENCE [LARGE SCALE GENOMIC DNA]</scope>
    <source>
        <strain evidence="1 2">5</strain>
    </source>
</reference>
<evidence type="ECO:0000313" key="1">
    <source>
        <dbReference type="EMBL" id="KOX96013.1"/>
    </source>
</evidence>
<name>A0A0N0BQX0_9EURY</name>
<dbReference type="Pfam" id="PF19102">
    <property type="entry name" value="DUF5789"/>
    <property type="match status" value="1"/>
</dbReference>
<organism evidence="1 2">
    <name type="scientific">Halorubrum tropicale</name>
    <dbReference type="NCBI Taxonomy" id="1765655"/>
    <lineage>
        <taxon>Archaea</taxon>
        <taxon>Methanobacteriati</taxon>
        <taxon>Methanobacteriota</taxon>
        <taxon>Stenosarchaea group</taxon>
        <taxon>Halobacteria</taxon>
        <taxon>Halobacteriales</taxon>
        <taxon>Haloferacaceae</taxon>
        <taxon>Halorubrum</taxon>
    </lineage>
</organism>
<sequence length="108" mass="11719">MAARPPGGGDTKEPEAIEFGIAALDARLDEADVSFPATAAELRDALGDQEVPYDAQGRSIAIADALDRVPKQRFENETAFLDALYPVFDEARREERGVIASLRDALPF</sequence>
<dbReference type="AlphaFoldDB" id="A0A0N0BQX0"/>
<dbReference type="PATRIC" id="fig|1705389.3.peg.3680"/>
<dbReference type="OrthoDB" id="317711at2157"/>
<dbReference type="RefSeq" id="WP_053772059.1">
    <property type="nucleotide sequence ID" value="NZ_LIST01000004.1"/>
</dbReference>
<dbReference type="STRING" id="1765655.AMR74_10740"/>
<accession>A0A0N0BQX0</accession>
<dbReference type="Proteomes" id="UP000037747">
    <property type="component" value="Unassembled WGS sequence"/>
</dbReference>
<comment type="caution">
    <text evidence="1">The sequence shown here is derived from an EMBL/GenBank/DDBJ whole genome shotgun (WGS) entry which is preliminary data.</text>
</comment>
<dbReference type="EMBL" id="LIST01000004">
    <property type="protein sequence ID" value="KOX96013.1"/>
    <property type="molecule type" value="Genomic_DNA"/>
</dbReference>
<gene>
    <name evidence="1" type="ORF">AMR74_10740</name>
</gene>
<keyword evidence="2" id="KW-1185">Reference proteome</keyword>
<dbReference type="InterPro" id="IPR043899">
    <property type="entry name" value="DUF5789"/>
</dbReference>